<reference evidence="7 8" key="1">
    <citation type="submission" date="2023-01" db="EMBL/GenBank/DDBJ databases">
        <title>Analysis of 21 Apiospora genomes using comparative genomics revels a genus with tremendous synthesis potential of carbohydrate active enzymes and secondary metabolites.</title>
        <authorList>
            <person name="Sorensen T."/>
        </authorList>
    </citation>
    <scope>NUCLEOTIDE SEQUENCE [LARGE SCALE GENOMIC DNA]</scope>
    <source>
        <strain evidence="7 8">CBS 20057</strain>
    </source>
</reference>
<dbReference type="InterPro" id="IPR001214">
    <property type="entry name" value="SET_dom"/>
</dbReference>
<dbReference type="PROSITE" id="PS50865">
    <property type="entry name" value="ZF_MYND_2"/>
    <property type="match status" value="1"/>
</dbReference>
<dbReference type="InterPro" id="IPR053185">
    <property type="entry name" value="SET_domain_protein"/>
</dbReference>
<evidence type="ECO:0000313" key="8">
    <source>
        <dbReference type="Proteomes" id="UP001396898"/>
    </source>
</evidence>
<dbReference type="PANTHER" id="PTHR47332">
    <property type="entry name" value="SET DOMAIN-CONTAINING PROTEIN 5"/>
    <property type="match status" value="1"/>
</dbReference>
<evidence type="ECO:0000256" key="1">
    <source>
        <dbReference type="ARBA" id="ARBA00022723"/>
    </source>
</evidence>
<dbReference type="SUPFAM" id="SSF82199">
    <property type="entry name" value="SET domain"/>
    <property type="match status" value="1"/>
</dbReference>
<evidence type="ECO:0000256" key="2">
    <source>
        <dbReference type="ARBA" id="ARBA00022771"/>
    </source>
</evidence>
<evidence type="ECO:0000313" key="7">
    <source>
        <dbReference type="EMBL" id="KAK8013446.1"/>
    </source>
</evidence>
<dbReference type="Proteomes" id="UP001396898">
    <property type="component" value="Unassembled WGS sequence"/>
</dbReference>
<evidence type="ECO:0000256" key="4">
    <source>
        <dbReference type="PROSITE-ProRule" id="PRU00134"/>
    </source>
</evidence>
<dbReference type="CDD" id="cd20071">
    <property type="entry name" value="SET_SMYD"/>
    <property type="match status" value="1"/>
</dbReference>
<evidence type="ECO:0000259" key="5">
    <source>
        <dbReference type="PROSITE" id="PS50280"/>
    </source>
</evidence>
<protein>
    <submittedName>
        <fullName evidence="7">SET domain protein</fullName>
    </submittedName>
</protein>
<name>A0ABR1RKT7_9PEZI</name>
<dbReference type="PANTHER" id="PTHR47332:SF2">
    <property type="entry name" value="SET-6"/>
    <property type="match status" value="1"/>
</dbReference>
<keyword evidence="3" id="KW-0862">Zinc</keyword>
<dbReference type="Pfam" id="PF00856">
    <property type="entry name" value="SET"/>
    <property type="match status" value="1"/>
</dbReference>
<dbReference type="Pfam" id="PF01753">
    <property type="entry name" value="zf-MYND"/>
    <property type="match status" value="1"/>
</dbReference>
<dbReference type="SUPFAM" id="SSF144232">
    <property type="entry name" value="HIT/MYND zinc finger-like"/>
    <property type="match status" value="1"/>
</dbReference>
<dbReference type="EMBL" id="JAQQWI010000013">
    <property type="protein sequence ID" value="KAK8013446.1"/>
    <property type="molecule type" value="Genomic_DNA"/>
</dbReference>
<dbReference type="InterPro" id="IPR046341">
    <property type="entry name" value="SET_dom_sf"/>
</dbReference>
<organism evidence="7 8">
    <name type="scientific">Apiospora marii</name>
    <dbReference type="NCBI Taxonomy" id="335849"/>
    <lineage>
        <taxon>Eukaryota</taxon>
        <taxon>Fungi</taxon>
        <taxon>Dikarya</taxon>
        <taxon>Ascomycota</taxon>
        <taxon>Pezizomycotina</taxon>
        <taxon>Sordariomycetes</taxon>
        <taxon>Xylariomycetidae</taxon>
        <taxon>Amphisphaeriales</taxon>
        <taxon>Apiosporaceae</taxon>
        <taxon>Apiospora</taxon>
    </lineage>
</organism>
<dbReference type="Gene3D" id="6.10.140.2220">
    <property type="match status" value="1"/>
</dbReference>
<keyword evidence="8" id="KW-1185">Reference proteome</keyword>
<comment type="caution">
    <text evidence="7">The sequence shown here is derived from an EMBL/GenBank/DDBJ whole genome shotgun (WGS) entry which is preliminary data.</text>
</comment>
<evidence type="ECO:0000256" key="3">
    <source>
        <dbReference type="ARBA" id="ARBA00022833"/>
    </source>
</evidence>
<keyword evidence="2 4" id="KW-0863">Zinc-finger</keyword>
<gene>
    <name evidence="7" type="ORF">PG991_009039</name>
</gene>
<dbReference type="InterPro" id="IPR002893">
    <property type="entry name" value="Znf_MYND"/>
</dbReference>
<proteinExistence type="predicted"/>
<dbReference type="PROSITE" id="PS50280">
    <property type="entry name" value="SET"/>
    <property type="match status" value="1"/>
</dbReference>
<keyword evidence="1" id="KW-0479">Metal-binding</keyword>
<evidence type="ECO:0000259" key="6">
    <source>
        <dbReference type="PROSITE" id="PS50865"/>
    </source>
</evidence>
<sequence>MQSTQKEPMYALRDIPGKGKGLVAIRDIPRGARILSETPIITVTMGVAVATQAEASIRRQVDALTKEQRQAFLSMHNIYPSPKASKRYTGIVRTNALPIEIDGIGGGIFLEACLINHSCRNNAQKNWNTNIKRHTVHAITDIATGEEITITYLGVLGGREARQRNLQAKLGFTCTCGLCSLSAEESKAVDIRLDEILRLDRRIGQQGLEGILSSPLEMLRDIDRQVSLYEEHGPFDVGLSRAFLDAAQVTIANSDLARGRVFAERALSGWRVCEGPDGTNVRDHGYLAHDPSKFELYGQTAKWKTEMDAVPDGLEPAKFEDWLWRREVAKPSASEQWADFGRRDTFPDFKRLPKELGLSHHRNPPRRHWCFLVEIVGFYEFIRLHLKVRDVAGHGDLTVAFHSEDRGRDHIQQVKVGHTVAILYAQGHVFLDSQIGVRVEDSSVVKSTYQIIPQSLEYLLELSDRIQRFSNDRNGNRVCHGSDATSTSLQKCGKCSFFWYCSKECQTIGWNQKGHKEDCKTLKDPDLKSMFRFDWDHFEHCVNFPL</sequence>
<dbReference type="SMART" id="SM00317">
    <property type="entry name" value="SET"/>
    <property type="match status" value="1"/>
</dbReference>
<accession>A0ABR1RKT7</accession>
<dbReference type="Gene3D" id="2.170.270.10">
    <property type="entry name" value="SET domain"/>
    <property type="match status" value="1"/>
</dbReference>
<feature type="domain" description="MYND-type" evidence="6">
    <location>
        <begin position="479"/>
        <end position="519"/>
    </location>
</feature>
<feature type="domain" description="SET" evidence="5">
    <location>
        <begin position="7"/>
        <end position="153"/>
    </location>
</feature>